<dbReference type="HOGENOM" id="CLU_535408_0_0_1"/>
<dbReference type="GO" id="GO:0005886">
    <property type="term" value="C:plasma membrane"/>
    <property type="evidence" value="ECO:0007669"/>
    <property type="project" value="TreeGrafter"/>
</dbReference>
<dbReference type="PANTHER" id="PTHR21068">
    <property type="entry name" value="SPARTIN"/>
    <property type="match status" value="1"/>
</dbReference>
<feature type="region of interest" description="Disordered" evidence="1">
    <location>
        <begin position="311"/>
        <end position="402"/>
    </location>
</feature>
<keyword evidence="5" id="KW-1185">Reference proteome</keyword>
<dbReference type="Proteomes" id="UP000053989">
    <property type="component" value="Unassembled WGS sequence"/>
</dbReference>
<proteinExistence type="predicted"/>
<dbReference type="EMBL" id="KN822103">
    <property type="protein sequence ID" value="KIM57264.1"/>
    <property type="molecule type" value="Genomic_DNA"/>
</dbReference>
<dbReference type="InterPro" id="IPR009686">
    <property type="entry name" value="Senescence/spartin_C"/>
</dbReference>
<dbReference type="InParanoid" id="A0A0C3DLY9"/>
<protein>
    <recommendedName>
        <fullName evidence="3">Senescence domain-containing protein</fullName>
    </recommendedName>
</protein>
<evidence type="ECO:0000256" key="2">
    <source>
        <dbReference type="SAM" id="SignalP"/>
    </source>
</evidence>
<reference evidence="5" key="2">
    <citation type="submission" date="2015-01" db="EMBL/GenBank/DDBJ databases">
        <title>Evolutionary Origins and Diversification of the Mycorrhizal Mutualists.</title>
        <authorList>
            <consortium name="DOE Joint Genome Institute"/>
            <consortium name="Mycorrhizal Genomics Consortium"/>
            <person name="Kohler A."/>
            <person name="Kuo A."/>
            <person name="Nagy L.G."/>
            <person name="Floudas D."/>
            <person name="Copeland A."/>
            <person name="Barry K.W."/>
            <person name="Cichocki N."/>
            <person name="Veneault-Fourrey C."/>
            <person name="LaButti K."/>
            <person name="Lindquist E.A."/>
            <person name="Lipzen A."/>
            <person name="Lundell T."/>
            <person name="Morin E."/>
            <person name="Murat C."/>
            <person name="Riley R."/>
            <person name="Ohm R."/>
            <person name="Sun H."/>
            <person name="Tunlid A."/>
            <person name="Henrissat B."/>
            <person name="Grigoriev I.V."/>
            <person name="Hibbett D.S."/>
            <person name="Martin F."/>
        </authorList>
    </citation>
    <scope>NUCLEOTIDE SEQUENCE [LARGE SCALE GENOMIC DNA]</scope>
    <source>
        <strain evidence="5">Foug A</strain>
    </source>
</reference>
<feature type="signal peptide" evidence="2">
    <location>
        <begin position="1"/>
        <end position="16"/>
    </location>
</feature>
<evidence type="ECO:0000259" key="3">
    <source>
        <dbReference type="Pfam" id="PF06911"/>
    </source>
</evidence>
<name>A0A0C3DLY9_9AGAM</name>
<dbReference type="AlphaFoldDB" id="A0A0C3DLY9"/>
<feature type="compositionally biased region" description="Polar residues" evidence="1">
    <location>
        <begin position="313"/>
        <end position="324"/>
    </location>
</feature>
<accession>A0A0C3DLY9</accession>
<keyword evidence="2" id="KW-0732">Signal</keyword>
<reference evidence="4 5" key="1">
    <citation type="submission" date="2014-04" db="EMBL/GenBank/DDBJ databases">
        <authorList>
            <consortium name="DOE Joint Genome Institute"/>
            <person name="Kuo A."/>
            <person name="Kohler A."/>
            <person name="Nagy L.G."/>
            <person name="Floudas D."/>
            <person name="Copeland A."/>
            <person name="Barry K.W."/>
            <person name="Cichocki N."/>
            <person name="Veneault-Fourrey C."/>
            <person name="LaButti K."/>
            <person name="Lindquist E.A."/>
            <person name="Lipzen A."/>
            <person name="Lundell T."/>
            <person name="Morin E."/>
            <person name="Murat C."/>
            <person name="Sun H."/>
            <person name="Tunlid A."/>
            <person name="Henrissat B."/>
            <person name="Grigoriev I.V."/>
            <person name="Hibbett D.S."/>
            <person name="Martin F."/>
            <person name="Nordberg H.P."/>
            <person name="Cantor M.N."/>
            <person name="Hua S.X."/>
        </authorList>
    </citation>
    <scope>NUCLEOTIDE SEQUENCE [LARGE SCALE GENOMIC DNA]</scope>
    <source>
        <strain evidence="4 5">Foug A</strain>
    </source>
</reference>
<dbReference type="Pfam" id="PF06911">
    <property type="entry name" value="Senescence"/>
    <property type="match status" value="1"/>
</dbReference>
<sequence length="493" mass="52563">MSKFEAFILLALPVATLNIGHQSHSGTFELKCVSLAVERGKDMQGNYPPSHQEIYLVVRVGGHDMPIDPSRPITFSSNNSGRSYVFGTADGGTGSLLLPTPALHEAMVLEDQDTLHGIFAQYADLTESASSVSQMGKVPDQAVSHEIVRGRLVLIDDNTGEVVGELDHKLQINEDPVLGTPGAEGAPVVIEIGDDDSQEVFARVIPPEERDWITSSAALISRVISGTTNLLLTTIASTADYYITHSTPDTPVTSANGTPAPPPPRALMFLTSENAQKGLSTVHALSVQAATVSSKTVGLIDSMIKRAVRCKQKTTPASAQSTPYHFSPHPHSLSTSSTSLKPPLPPRTPSPSSSTYSYNNPTKPPLPPRQDVPSNYPQTPSPQPAPVPGISTSGSPSSQPPLKTRHRLLLSADLILATMDSSVKRIVSVGGDNLTRAVEHKYGPEAARSAGFVVGTAKNIVAVYIDMRGFGRRAIIKRVGKEYAKARLSSRPQ</sequence>
<evidence type="ECO:0000256" key="1">
    <source>
        <dbReference type="SAM" id="MobiDB-lite"/>
    </source>
</evidence>
<feature type="domain" description="Senescence" evidence="3">
    <location>
        <begin position="211"/>
        <end position="481"/>
    </location>
</feature>
<feature type="compositionally biased region" description="Polar residues" evidence="1">
    <location>
        <begin position="390"/>
        <end position="401"/>
    </location>
</feature>
<evidence type="ECO:0000313" key="4">
    <source>
        <dbReference type="EMBL" id="KIM57264.1"/>
    </source>
</evidence>
<gene>
    <name evidence="4" type="ORF">SCLCIDRAFT_1219598</name>
</gene>
<dbReference type="OrthoDB" id="20821at2759"/>
<organism evidence="4 5">
    <name type="scientific">Scleroderma citrinum Foug A</name>
    <dbReference type="NCBI Taxonomy" id="1036808"/>
    <lineage>
        <taxon>Eukaryota</taxon>
        <taxon>Fungi</taxon>
        <taxon>Dikarya</taxon>
        <taxon>Basidiomycota</taxon>
        <taxon>Agaricomycotina</taxon>
        <taxon>Agaricomycetes</taxon>
        <taxon>Agaricomycetidae</taxon>
        <taxon>Boletales</taxon>
        <taxon>Sclerodermatineae</taxon>
        <taxon>Sclerodermataceae</taxon>
        <taxon>Scleroderma</taxon>
    </lineage>
</organism>
<dbReference type="InterPro" id="IPR045036">
    <property type="entry name" value="Spartin-like"/>
</dbReference>
<feature type="chain" id="PRO_5002176767" description="Senescence domain-containing protein" evidence="2">
    <location>
        <begin position="17"/>
        <end position="493"/>
    </location>
</feature>
<feature type="compositionally biased region" description="Low complexity" evidence="1">
    <location>
        <begin position="327"/>
        <end position="341"/>
    </location>
</feature>
<dbReference type="GO" id="GO:0051301">
    <property type="term" value="P:cell division"/>
    <property type="evidence" value="ECO:0007669"/>
    <property type="project" value="TreeGrafter"/>
</dbReference>
<feature type="compositionally biased region" description="Low complexity" evidence="1">
    <location>
        <begin position="350"/>
        <end position="361"/>
    </location>
</feature>
<dbReference type="PANTHER" id="PTHR21068:SF43">
    <property type="entry name" value="SPARTIN"/>
    <property type="match status" value="1"/>
</dbReference>
<evidence type="ECO:0000313" key="5">
    <source>
        <dbReference type="Proteomes" id="UP000053989"/>
    </source>
</evidence>
<dbReference type="STRING" id="1036808.A0A0C3DLY9"/>